<dbReference type="InterPro" id="IPR011009">
    <property type="entry name" value="Kinase-like_dom_sf"/>
</dbReference>
<evidence type="ECO:0000256" key="4">
    <source>
        <dbReference type="ARBA" id="ARBA00022946"/>
    </source>
</evidence>
<sequence length="533" mass="60480">MQADISEKDFFNYKAQRWLWNEPDQLRRRYLKFDLKALIRVAERAVGGDASCVEVTKLPEGNFNKTFLVKMHDGRQLIARLPNPNAGRSHYTTASEVATMDYARDRLHIPIPKIFTYNTNAKSSDVGAEYIVMEECPGIELSRLWDDLAAKQKIDIVRQLATFSTRLSKARFAYYGSLYYAKDIPEITGTEVDSTFSVGPTTSRTWFDDGRGDVDVFRGPWNSAKDVLMSILTRESACLDQFSSFPRDRQQGIFNGPGGYQPSKDTKMAVIKDCIRVLPYIMPKDDASTASILWHNDLHSDNIFVNEDCPTEITSIIDWQSVHLSPAFLHVHHPSLIEYDGPTLETFEKPVLPPDFAELAPDDKDTARALHTAQSIRVLYDVFIHRQAPDLVRVLRYRDTLPCQIMNLVGSTFDDGEAYVQDLLFQLAEDQTWATVTATGSHVSANNPCPLVYEQEYVKQQKHALRRWERDVERKARVLGEIGAYTGWDGAVSPEDHDALSENLEQAKERFLNAESQTAGEREQWGKRLAVSG</sequence>
<keyword evidence="9" id="KW-0418">Kinase</keyword>
<evidence type="ECO:0000256" key="2">
    <source>
        <dbReference type="ARBA" id="ARBA00005543"/>
    </source>
</evidence>
<dbReference type="Proteomes" id="UP000800096">
    <property type="component" value="Unassembled WGS sequence"/>
</dbReference>
<evidence type="ECO:0000313" key="10">
    <source>
        <dbReference type="Proteomes" id="UP000800096"/>
    </source>
</evidence>
<dbReference type="EMBL" id="ML979139">
    <property type="protein sequence ID" value="KAF1912816.1"/>
    <property type="molecule type" value="Genomic_DNA"/>
</dbReference>
<dbReference type="Pfam" id="PF01636">
    <property type="entry name" value="APH"/>
    <property type="match status" value="2"/>
</dbReference>
<dbReference type="SUPFAM" id="SSF56112">
    <property type="entry name" value="Protein kinase-like (PK-like)"/>
    <property type="match status" value="1"/>
</dbReference>
<keyword evidence="10" id="KW-1185">Reference proteome</keyword>
<dbReference type="Gene3D" id="3.90.1200.10">
    <property type="match status" value="1"/>
</dbReference>
<dbReference type="AlphaFoldDB" id="A0A6A5QDD0"/>
<evidence type="ECO:0000256" key="3">
    <source>
        <dbReference type="ARBA" id="ARBA00016197"/>
    </source>
</evidence>
<dbReference type="GO" id="GO:0016301">
    <property type="term" value="F:kinase activity"/>
    <property type="evidence" value="ECO:0007669"/>
    <property type="project" value="UniProtKB-KW"/>
</dbReference>
<keyword evidence="4" id="KW-0809">Transit peptide</keyword>
<organism evidence="9 10">
    <name type="scientific">Ampelomyces quisqualis</name>
    <name type="common">Powdery mildew agent</name>
    <dbReference type="NCBI Taxonomy" id="50730"/>
    <lineage>
        <taxon>Eukaryota</taxon>
        <taxon>Fungi</taxon>
        <taxon>Dikarya</taxon>
        <taxon>Ascomycota</taxon>
        <taxon>Pezizomycotina</taxon>
        <taxon>Dothideomycetes</taxon>
        <taxon>Pleosporomycetidae</taxon>
        <taxon>Pleosporales</taxon>
        <taxon>Pleosporineae</taxon>
        <taxon>Phaeosphaeriaceae</taxon>
        <taxon>Ampelomyces</taxon>
    </lineage>
</organism>
<gene>
    <name evidence="9" type="ORF">BDU57DRAFT_531971</name>
</gene>
<feature type="domain" description="Aminoglycoside phosphotransferase" evidence="8">
    <location>
        <begin position="277"/>
        <end position="327"/>
    </location>
</feature>
<evidence type="ECO:0000256" key="1">
    <source>
        <dbReference type="ARBA" id="ARBA00004173"/>
    </source>
</evidence>
<keyword evidence="5" id="KW-0496">Mitochondrion</keyword>
<comment type="similarity">
    <text evidence="2">Belongs to the AIM9 family.</text>
</comment>
<evidence type="ECO:0000313" key="9">
    <source>
        <dbReference type="EMBL" id="KAF1912816.1"/>
    </source>
</evidence>
<proteinExistence type="inferred from homology"/>
<dbReference type="InterPro" id="IPR002575">
    <property type="entry name" value="Aminoglycoside_PTrfase"/>
</dbReference>
<evidence type="ECO:0000256" key="6">
    <source>
        <dbReference type="ARBA" id="ARBA00031849"/>
    </source>
</evidence>
<feature type="domain" description="Aminoglycoside phosphotransferase" evidence="8">
    <location>
        <begin position="55"/>
        <end position="175"/>
    </location>
</feature>
<dbReference type="InterPro" id="IPR051035">
    <property type="entry name" value="Mito_inheritance_9"/>
</dbReference>
<protein>
    <recommendedName>
        <fullName evidence="3">Altered inheritance of mitochondria protein 9, mitochondrial</fullName>
    </recommendedName>
    <alternativeName>
        <fullName evidence="6">Found in mitochondrial proteome protein 29</fullName>
    </alternativeName>
</protein>
<dbReference type="PANTHER" id="PTHR36091">
    <property type="entry name" value="ALTERED INHERITANCE OF MITOCHONDRIA PROTEIN 9, MITOCHONDRIAL"/>
    <property type="match status" value="1"/>
</dbReference>
<dbReference type="GO" id="GO:0005739">
    <property type="term" value="C:mitochondrion"/>
    <property type="evidence" value="ECO:0007669"/>
    <property type="project" value="UniProtKB-SubCell"/>
</dbReference>
<dbReference type="OrthoDB" id="2906425at2759"/>
<keyword evidence="9" id="KW-0808">Transferase</keyword>
<dbReference type="PANTHER" id="PTHR36091:SF1">
    <property type="entry name" value="ALTERED INHERITANCE OF MITOCHONDRIA PROTEIN 9, MITOCHONDRIAL"/>
    <property type="match status" value="1"/>
</dbReference>
<evidence type="ECO:0000256" key="7">
    <source>
        <dbReference type="SAM" id="MobiDB-lite"/>
    </source>
</evidence>
<evidence type="ECO:0000259" key="8">
    <source>
        <dbReference type="Pfam" id="PF01636"/>
    </source>
</evidence>
<feature type="region of interest" description="Disordered" evidence="7">
    <location>
        <begin position="514"/>
        <end position="533"/>
    </location>
</feature>
<dbReference type="Gene3D" id="3.30.200.20">
    <property type="entry name" value="Phosphorylase Kinase, domain 1"/>
    <property type="match status" value="1"/>
</dbReference>
<reference evidence="9" key="1">
    <citation type="journal article" date="2020" name="Stud. Mycol.">
        <title>101 Dothideomycetes genomes: a test case for predicting lifestyles and emergence of pathogens.</title>
        <authorList>
            <person name="Haridas S."/>
            <person name="Albert R."/>
            <person name="Binder M."/>
            <person name="Bloem J."/>
            <person name="Labutti K."/>
            <person name="Salamov A."/>
            <person name="Andreopoulos B."/>
            <person name="Baker S."/>
            <person name="Barry K."/>
            <person name="Bills G."/>
            <person name="Bluhm B."/>
            <person name="Cannon C."/>
            <person name="Castanera R."/>
            <person name="Culley D."/>
            <person name="Daum C."/>
            <person name="Ezra D."/>
            <person name="Gonzalez J."/>
            <person name="Henrissat B."/>
            <person name="Kuo A."/>
            <person name="Liang C."/>
            <person name="Lipzen A."/>
            <person name="Lutzoni F."/>
            <person name="Magnuson J."/>
            <person name="Mondo S."/>
            <person name="Nolan M."/>
            <person name="Ohm R."/>
            <person name="Pangilinan J."/>
            <person name="Park H.-J."/>
            <person name="Ramirez L."/>
            <person name="Alfaro M."/>
            <person name="Sun H."/>
            <person name="Tritt A."/>
            <person name="Yoshinaga Y."/>
            <person name="Zwiers L.-H."/>
            <person name="Turgeon B."/>
            <person name="Goodwin S."/>
            <person name="Spatafora J."/>
            <person name="Crous P."/>
            <person name="Grigoriev I."/>
        </authorList>
    </citation>
    <scope>NUCLEOTIDE SEQUENCE</scope>
    <source>
        <strain evidence="9">HMLAC05119</strain>
    </source>
</reference>
<accession>A0A6A5QDD0</accession>
<evidence type="ECO:0000256" key="5">
    <source>
        <dbReference type="ARBA" id="ARBA00023128"/>
    </source>
</evidence>
<name>A0A6A5QDD0_AMPQU</name>
<comment type="subcellular location">
    <subcellularLocation>
        <location evidence="1">Mitochondrion</location>
    </subcellularLocation>
</comment>